<feature type="compositionally biased region" description="Acidic residues" evidence="13">
    <location>
        <begin position="704"/>
        <end position="714"/>
    </location>
</feature>
<name>A0A292PMG0_9PEZI</name>
<evidence type="ECO:0000256" key="5">
    <source>
        <dbReference type="ARBA" id="ARBA00022694"/>
    </source>
</evidence>
<keyword evidence="5 12" id="KW-0819">tRNA processing</keyword>
<proteinExistence type="inferred from homology"/>
<dbReference type="PROSITE" id="PS51626">
    <property type="entry name" value="SAM_MT_TRM1"/>
    <property type="match status" value="1"/>
</dbReference>
<feature type="region of interest" description="Disordered" evidence="13">
    <location>
        <begin position="621"/>
        <end position="641"/>
    </location>
</feature>
<evidence type="ECO:0000256" key="12">
    <source>
        <dbReference type="PROSITE-ProRule" id="PRU00958"/>
    </source>
</evidence>
<dbReference type="Proteomes" id="UP001412239">
    <property type="component" value="Unassembled WGS sequence"/>
</dbReference>
<comment type="similarity">
    <text evidence="12">Belongs to the class I-like SAM-binding methyltransferase superfamily. Trm1 family.</text>
</comment>
<evidence type="ECO:0000256" key="1">
    <source>
        <dbReference type="ARBA" id="ARBA00022555"/>
    </source>
</evidence>
<dbReference type="PANTHER" id="PTHR10631:SF3">
    <property type="entry name" value="TRNA (GUANINE(26)-N(2))-DIMETHYLTRANSFERASE"/>
    <property type="match status" value="1"/>
</dbReference>
<accession>A0A292PMG0</accession>
<evidence type="ECO:0000256" key="13">
    <source>
        <dbReference type="SAM" id="MobiDB-lite"/>
    </source>
</evidence>
<feature type="region of interest" description="Disordered" evidence="13">
    <location>
        <begin position="688"/>
        <end position="734"/>
    </location>
</feature>
<dbReference type="InterPro" id="IPR029063">
    <property type="entry name" value="SAM-dependent_MTases_sf"/>
</dbReference>
<feature type="compositionally biased region" description="Basic and acidic residues" evidence="13">
    <location>
        <begin position="189"/>
        <end position="205"/>
    </location>
</feature>
<evidence type="ECO:0000256" key="6">
    <source>
        <dbReference type="ARBA" id="ARBA00022884"/>
    </source>
</evidence>
<keyword evidence="4 12" id="KW-0949">S-adenosyl-L-methionine</keyword>
<reference evidence="14" key="1">
    <citation type="submission" date="2015-10" db="EMBL/GenBank/DDBJ databases">
        <authorList>
            <person name="Regsiter A."/>
            <person name="william w."/>
        </authorList>
    </citation>
    <scope>NUCLEOTIDE SEQUENCE</scope>
    <source>
        <strain evidence="14">Montdore</strain>
    </source>
</reference>
<keyword evidence="1 12" id="KW-0820">tRNA-binding</keyword>
<dbReference type="EMBL" id="LN891178">
    <property type="protein sequence ID" value="CUS07788.1"/>
    <property type="molecule type" value="Genomic_DNA"/>
</dbReference>
<dbReference type="Pfam" id="PF02005">
    <property type="entry name" value="TRM"/>
    <property type="match status" value="1"/>
</dbReference>
<dbReference type="InterPro" id="IPR002905">
    <property type="entry name" value="Trm1"/>
</dbReference>
<dbReference type="SUPFAM" id="SSF53335">
    <property type="entry name" value="S-adenosyl-L-methionine-dependent methyltransferases"/>
    <property type="match status" value="1"/>
</dbReference>
<feature type="region of interest" description="Disordered" evidence="13">
    <location>
        <begin position="161"/>
        <end position="206"/>
    </location>
</feature>
<dbReference type="GO" id="GO:0000049">
    <property type="term" value="F:tRNA binding"/>
    <property type="evidence" value="ECO:0007669"/>
    <property type="project" value="UniProtKB-UniRule"/>
</dbReference>
<dbReference type="NCBIfam" id="TIGR00308">
    <property type="entry name" value="TRM1"/>
    <property type="match status" value="1"/>
</dbReference>
<keyword evidence="2 12" id="KW-0489">Methyltransferase</keyword>
<evidence type="ECO:0000256" key="9">
    <source>
        <dbReference type="ARBA" id="ARBA00077143"/>
    </source>
</evidence>
<protein>
    <recommendedName>
        <fullName evidence="7">tRNA (guanine(26)-N(2))-dimethyltransferase</fullName>
        <ecNumber evidence="7">2.1.1.216</ecNumber>
    </recommendedName>
    <alternativeName>
        <fullName evidence="10">tRNA 2,2-dimethylguanosine-26 methyltransferase</fullName>
    </alternativeName>
    <alternativeName>
        <fullName evidence="9">tRNA(guanine-26,N(2)-N(2)) methyltransferase</fullName>
    </alternativeName>
    <alternativeName>
        <fullName evidence="11">tRNA(m(2,2)G26)dimethyltransferase</fullName>
    </alternativeName>
</protein>
<evidence type="ECO:0000256" key="11">
    <source>
        <dbReference type="ARBA" id="ARBA00083299"/>
    </source>
</evidence>
<evidence type="ECO:0000313" key="15">
    <source>
        <dbReference type="Proteomes" id="UP001412239"/>
    </source>
</evidence>
<evidence type="ECO:0000256" key="10">
    <source>
        <dbReference type="ARBA" id="ARBA00082896"/>
    </source>
</evidence>
<evidence type="ECO:0000313" key="14">
    <source>
        <dbReference type="EMBL" id="CUS07788.1"/>
    </source>
</evidence>
<dbReference type="Gene3D" id="3.30.56.70">
    <property type="entry name" value="N2,N2-dimethylguanosine tRNA methyltransferase, C-terminal domain"/>
    <property type="match status" value="1"/>
</dbReference>
<dbReference type="FunFam" id="3.30.56.70:FF:000001">
    <property type="entry name" value="tRNA (guanine(26)-N(2))-dimethyltransferase"/>
    <property type="match status" value="1"/>
</dbReference>
<evidence type="ECO:0000256" key="7">
    <source>
        <dbReference type="ARBA" id="ARBA00039099"/>
    </source>
</evidence>
<comment type="catalytic activity">
    <reaction evidence="8">
        <text>guanosine(26) in tRNA + 2 S-adenosyl-L-methionine = N(2)-dimethylguanosine(26) in tRNA + 2 S-adenosyl-L-homocysteine + 2 H(+)</text>
        <dbReference type="Rhea" id="RHEA:43140"/>
        <dbReference type="Rhea" id="RHEA-COMP:10359"/>
        <dbReference type="Rhea" id="RHEA-COMP:10360"/>
        <dbReference type="ChEBI" id="CHEBI:15378"/>
        <dbReference type="ChEBI" id="CHEBI:57856"/>
        <dbReference type="ChEBI" id="CHEBI:59789"/>
        <dbReference type="ChEBI" id="CHEBI:74269"/>
        <dbReference type="ChEBI" id="CHEBI:74513"/>
        <dbReference type="EC" id="2.1.1.216"/>
    </reaction>
</comment>
<evidence type="ECO:0000256" key="4">
    <source>
        <dbReference type="ARBA" id="ARBA00022691"/>
    </source>
</evidence>
<dbReference type="EC" id="2.1.1.216" evidence="7"/>
<evidence type="ECO:0000256" key="2">
    <source>
        <dbReference type="ARBA" id="ARBA00022603"/>
    </source>
</evidence>
<dbReference type="GO" id="GO:0005634">
    <property type="term" value="C:nucleus"/>
    <property type="evidence" value="ECO:0007669"/>
    <property type="project" value="TreeGrafter"/>
</dbReference>
<dbReference type="AlphaFoldDB" id="A0A292PMG0"/>
<gene>
    <name evidence="14" type="ORF">GSTUAT00008129001</name>
</gene>
<keyword evidence="3 12" id="KW-0808">Transferase</keyword>
<organism evidence="14 15">
    <name type="scientific">Tuber aestivum</name>
    <name type="common">summer truffle</name>
    <dbReference type="NCBI Taxonomy" id="59557"/>
    <lineage>
        <taxon>Eukaryota</taxon>
        <taxon>Fungi</taxon>
        <taxon>Dikarya</taxon>
        <taxon>Ascomycota</taxon>
        <taxon>Pezizomycotina</taxon>
        <taxon>Pezizomycetes</taxon>
        <taxon>Pezizales</taxon>
        <taxon>Tuberaceae</taxon>
        <taxon>Tuber</taxon>
    </lineage>
</organism>
<keyword evidence="15" id="KW-1185">Reference proteome</keyword>
<dbReference type="InterPro" id="IPR042296">
    <property type="entry name" value="tRNA_met_Trm1_C"/>
</dbReference>
<evidence type="ECO:0000256" key="8">
    <source>
        <dbReference type="ARBA" id="ARBA00051897"/>
    </source>
</evidence>
<sequence length="734" mass="80222">MTPAFLRESIFRPHSHPPHLRVLTPAKFAGIHPRVLSTHSAQLNSTPRSQELPHHPQIAASATATIMGKRTRTSNQEPIAPNPAPAHAFQVTLEDGTECTAVREGLATVLFPETVARKDKSGNDVKVDGQVFYNPVQQFNRDLSVLAIRAFGEVFLREKKGKRAGKKKGGRGIAAGERDRAQEAAAEAEGERGREERDIAQERPMKTSIPPKFTILDALSATGLRALRYALEIPSVTRTTSNDLDPSASQSIHRNIQYNKTHTAKTIDPALAPDAAMSKIHVETANATHHMYSVLSAPKPRTGEEDANGESQEHRFGKYDVIDLDPFGTAVPFLDAAVQAVSDGGLLCITCTDAGVWASTGYSEKCFSLYGGMPIKGEWSHEAGLRLILYATATAAGRHGCSIEPLLSLSIDFYARVFVRVRKIPQEVKRLARCGSWRTQSLGKRKVEKNKKGNETYLKFGLAMAPTTSSECPDCGFPMHLGGPMWSGPLHSPAFITHLLSTLPTQPPEIYQTLPRITGMLQTALQESTLPDSPFFFVTDRLARTLHCEAPPLAAFRGALMRLGYTVVRSHCKPTSVKTDAPWSVIWEVMRRWVRQKPAGEGKVVETMAGYKILKFGMKESGENGEGSARGKGKAEKEEEEMKRLTSLEVVFDEELGKEKDKVKGVVRYQMNPTANWGPLTRGRGVEALLKESAAAEEGHEGEAVEGEEGESDQEGSTSKRASQGGQDEGGKTD</sequence>
<keyword evidence="6 12" id="KW-0694">RNA-binding</keyword>
<dbReference type="Gene3D" id="3.40.50.150">
    <property type="entry name" value="Vaccinia Virus protein VP39"/>
    <property type="match status" value="1"/>
</dbReference>
<evidence type="ECO:0000256" key="3">
    <source>
        <dbReference type="ARBA" id="ARBA00022679"/>
    </source>
</evidence>
<dbReference type="GO" id="GO:0160104">
    <property type="term" value="F:tRNA (guanine(26)-N2)-dimethyltransferase activity"/>
    <property type="evidence" value="ECO:0007669"/>
    <property type="project" value="UniProtKB-EC"/>
</dbReference>
<dbReference type="GO" id="GO:0002940">
    <property type="term" value="P:tRNA N2-guanine methylation"/>
    <property type="evidence" value="ECO:0007669"/>
    <property type="project" value="TreeGrafter"/>
</dbReference>
<dbReference type="PANTHER" id="PTHR10631">
    <property type="entry name" value="N 2 ,N 2 -DIMETHYLGUANOSINE TRNA METHYLTRANSFERASE"/>
    <property type="match status" value="1"/>
</dbReference>
<feature type="compositionally biased region" description="Basic residues" evidence="13">
    <location>
        <begin position="161"/>
        <end position="170"/>
    </location>
</feature>